<dbReference type="PANTHER" id="PTHR23302:SF35">
    <property type="entry name" value="TRANSMEMBRANE CHANNEL-LIKE PROTEIN 3"/>
    <property type="match status" value="1"/>
</dbReference>
<name>A0A8C3BHI8_CAIMO</name>
<evidence type="ECO:0000256" key="4">
    <source>
        <dbReference type="ARBA" id="ARBA00022989"/>
    </source>
</evidence>
<evidence type="ECO:0000313" key="10">
    <source>
        <dbReference type="Proteomes" id="UP000694556"/>
    </source>
</evidence>
<feature type="transmembrane region" description="Helical" evidence="6">
    <location>
        <begin position="354"/>
        <end position="374"/>
    </location>
</feature>
<feature type="compositionally biased region" description="Polar residues" evidence="7">
    <location>
        <begin position="728"/>
        <end position="746"/>
    </location>
</feature>
<feature type="compositionally biased region" description="Polar residues" evidence="7">
    <location>
        <begin position="1049"/>
        <end position="1065"/>
    </location>
</feature>
<dbReference type="Pfam" id="PF07810">
    <property type="entry name" value="TMC"/>
    <property type="match status" value="1"/>
</dbReference>
<protein>
    <recommendedName>
        <fullName evidence="6">Transmembrane channel-like protein</fullName>
    </recommendedName>
</protein>
<organism evidence="9 10">
    <name type="scientific">Cairina moschata</name>
    <name type="common">Muscovy duck</name>
    <dbReference type="NCBI Taxonomy" id="8855"/>
    <lineage>
        <taxon>Eukaryota</taxon>
        <taxon>Metazoa</taxon>
        <taxon>Chordata</taxon>
        <taxon>Craniata</taxon>
        <taxon>Vertebrata</taxon>
        <taxon>Euteleostomi</taxon>
        <taxon>Archelosauria</taxon>
        <taxon>Archosauria</taxon>
        <taxon>Dinosauria</taxon>
        <taxon>Saurischia</taxon>
        <taxon>Theropoda</taxon>
        <taxon>Coelurosauria</taxon>
        <taxon>Aves</taxon>
        <taxon>Neognathae</taxon>
        <taxon>Galloanserae</taxon>
        <taxon>Anseriformes</taxon>
        <taxon>Anatidae</taxon>
        <taxon>Anatinae</taxon>
        <taxon>Cairina</taxon>
    </lineage>
</organism>
<evidence type="ECO:0000259" key="8">
    <source>
        <dbReference type="Pfam" id="PF07810"/>
    </source>
</evidence>
<accession>A0A8C3BHI8</accession>
<evidence type="ECO:0000256" key="3">
    <source>
        <dbReference type="ARBA" id="ARBA00022692"/>
    </source>
</evidence>
<feature type="transmembrane region" description="Helical" evidence="6">
    <location>
        <begin position="321"/>
        <end position="342"/>
    </location>
</feature>
<feature type="transmembrane region" description="Helical" evidence="6">
    <location>
        <begin position="522"/>
        <end position="540"/>
    </location>
</feature>
<feature type="region of interest" description="Disordered" evidence="7">
    <location>
        <begin position="717"/>
        <end position="795"/>
    </location>
</feature>
<dbReference type="PANTHER" id="PTHR23302">
    <property type="entry name" value="TRANSMEMBRANE CHANNEL-RELATED"/>
    <property type="match status" value="1"/>
</dbReference>
<feature type="transmembrane region" description="Helical" evidence="6">
    <location>
        <begin position="116"/>
        <end position="137"/>
    </location>
</feature>
<dbReference type="Proteomes" id="UP000694556">
    <property type="component" value="Chromosome 11"/>
</dbReference>
<keyword evidence="10" id="KW-1185">Reference proteome</keyword>
<evidence type="ECO:0000256" key="6">
    <source>
        <dbReference type="RuleBase" id="RU310713"/>
    </source>
</evidence>
<dbReference type="GO" id="GO:0005886">
    <property type="term" value="C:plasma membrane"/>
    <property type="evidence" value="ECO:0007669"/>
    <property type="project" value="InterPro"/>
</dbReference>
<evidence type="ECO:0000256" key="5">
    <source>
        <dbReference type="ARBA" id="ARBA00023136"/>
    </source>
</evidence>
<reference evidence="9" key="3">
    <citation type="submission" date="2025-09" db="UniProtKB">
        <authorList>
            <consortium name="Ensembl"/>
        </authorList>
    </citation>
    <scope>IDENTIFICATION</scope>
</reference>
<evidence type="ECO:0000256" key="2">
    <source>
        <dbReference type="ARBA" id="ARBA00006510"/>
    </source>
</evidence>
<feature type="transmembrane region" description="Helical" evidence="6">
    <location>
        <begin position="469"/>
        <end position="490"/>
    </location>
</feature>
<dbReference type="InterPro" id="IPR038900">
    <property type="entry name" value="TMC"/>
</dbReference>
<keyword evidence="4 6" id="KW-1133">Transmembrane helix</keyword>
<keyword evidence="3 6" id="KW-0812">Transmembrane</keyword>
<comment type="subcellular location">
    <subcellularLocation>
        <location evidence="1 6">Membrane</location>
        <topology evidence="1 6">Multi-pass membrane protein</topology>
    </subcellularLocation>
</comment>
<feature type="domain" description="TMC" evidence="8">
    <location>
        <begin position="452"/>
        <end position="567"/>
    </location>
</feature>
<feature type="compositionally biased region" description="Low complexity" evidence="7">
    <location>
        <begin position="1001"/>
        <end position="1023"/>
    </location>
</feature>
<feature type="transmembrane region" description="Helical" evidence="6">
    <location>
        <begin position="198"/>
        <end position="218"/>
    </location>
</feature>
<feature type="transmembrane region" description="Helical" evidence="6">
    <location>
        <begin position="572"/>
        <end position="593"/>
    </location>
</feature>
<comment type="similarity">
    <text evidence="2 6">Belongs to the TMC family.</text>
</comment>
<evidence type="ECO:0000256" key="1">
    <source>
        <dbReference type="ARBA" id="ARBA00004141"/>
    </source>
</evidence>
<proteinExistence type="inferred from homology"/>
<sequence length="1065" mass="121801">SCFLSRGDISEDKADNHDPEQIFQNIQYQKEIMSNIRCRPWPMRQKLRALRQAKEIVLKYEGRLTRTRGYQAAGAELWRKFLRLAYNFVVLFIPWEMRIKKIESHFGSGVASYFIFLRWLFGINIVLTIMTGAFVVLPELLAGAPFGSTVSKTIPKERIASAQDLDTIWSLGGYLQYSVLFYGYYGRERKIGKAGYRLPLAYFLVGMAVFAYSFIILLKKMAKNSRMSLASASDENYTFCWRLFCAWDYLIGNPEAAESKAAAIVNSIRTAYFTISLRIIANILVLLSLAGSIYIIYFVVDRSQRLEHTKKELTLWEKNEVSVVVSLITMIAPSAFELVAALEMYHPRTTLRFQLARVLVLYLGNLYSLIIALLDKVNIMSDAVTNNDASNSTSFLVTKTFSKEDNLSTTIPYVQITRSSIVTLEESHTQSLTVPDSQVNKTYNTQNSQDQCWETYVGQEMLKLSIIDMIFTVASILLIDFFRGLCVRYLSDCWCWDLESKFPEYGEFKIAENVLHLVYNQGMIWMGAFFSPCLPAFNVLKLIGLMYLRSWAVLTCNVPHQQVFRASRSNNFYLAMLLFMLFLCMLPTIFAIARYKPSLNCGPFSGQEKIYDIVSETIQNDFPAWFNTVITYISSPVVVLPALLLLFMLIYYLQSIARSLKFTNNQLRMKIQTERTEDKKKVVQMAVGKLLSFRSSTINKCNNFCFLARIQNLGGNDKRPDQEGDLISQESSVRSSTPRKNGSVLNFESPVSKGTRIQTISQSVPQTVPSTDVARPVNANPTTSTSLTSAPSVSSPYTPVTFKKHTEDVHSEPLFRKSIRQANSDALGAGAPVFVGRRPHATRYIIVNENESRKKSSRSTSRLQRQFRMEEPGDVIELYPRNIRRYVVRTPHRVYSPHPSEEEEEEEELRRHYMNRSHRPRSLSDLRPAPRFYIGEHVDGHVLMSKDLAKVHYKSWDDGFEMDLDRSPYAYKKVHLKNVEADQHYPEPHMKPKSKHKLEQSLTESDSVSIESSSDPQNSSNDQYIQVIHSKEKYLKPGSKLTKKKSKNSIDLNMSEPNELVCSNV</sequence>
<evidence type="ECO:0000313" key="9">
    <source>
        <dbReference type="Ensembl" id="ENSCMMP00000005442.1"/>
    </source>
</evidence>
<feature type="transmembrane region" description="Helical" evidence="6">
    <location>
        <begin position="629"/>
        <end position="653"/>
    </location>
</feature>
<reference evidence="9" key="1">
    <citation type="submission" date="2018-09" db="EMBL/GenBank/DDBJ databases">
        <title>Common duck and Muscovy duck high density SNP chip.</title>
        <authorList>
            <person name="Vignal A."/>
            <person name="Thebault N."/>
            <person name="Warren W.C."/>
        </authorList>
    </citation>
    <scope>NUCLEOTIDE SEQUENCE [LARGE SCALE GENOMIC DNA]</scope>
</reference>
<feature type="region of interest" description="Disordered" evidence="7">
    <location>
        <begin position="982"/>
        <end position="1065"/>
    </location>
</feature>
<dbReference type="AlphaFoldDB" id="A0A8C3BHI8"/>
<feature type="transmembrane region" description="Helical" evidence="6">
    <location>
        <begin position="168"/>
        <end position="186"/>
    </location>
</feature>
<feature type="compositionally biased region" description="Low complexity" evidence="7">
    <location>
        <begin position="781"/>
        <end position="795"/>
    </location>
</feature>
<feature type="compositionally biased region" description="Polar residues" evidence="7">
    <location>
        <begin position="755"/>
        <end position="770"/>
    </location>
</feature>
<dbReference type="InterPro" id="IPR012496">
    <property type="entry name" value="TMC_dom"/>
</dbReference>
<dbReference type="GO" id="GO:0008381">
    <property type="term" value="F:mechanosensitive monoatomic ion channel activity"/>
    <property type="evidence" value="ECO:0007669"/>
    <property type="project" value="TreeGrafter"/>
</dbReference>
<feature type="transmembrane region" description="Helical" evidence="6">
    <location>
        <begin position="279"/>
        <end position="300"/>
    </location>
</feature>
<keyword evidence="5 6" id="KW-0472">Membrane</keyword>
<reference evidence="9" key="2">
    <citation type="submission" date="2025-08" db="UniProtKB">
        <authorList>
            <consortium name="Ensembl"/>
        </authorList>
    </citation>
    <scope>IDENTIFICATION</scope>
</reference>
<dbReference type="Ensembl" id="ENSCMMT00000006029.1">
    <property type="protein sequence ID" value="ENSCMMP00000005442.1"/>
    <property type="gene ID" value="ENSCMMG00000003173.1"/>
</dbReference>
<evidence type="ECO:0000256" key="7">
    <source>
        <dbReference type="SAM" id="MobiDB-lite"/>
    </source>
</evidence>